<gene>
    <name evidence="4" type="ORF">Q9R08_12485</name>
</gene>
<dbReference type="Pfam" id="PF00156">
    <property type="entry name" value="Pribosyltran"/>
    <property type="match status" value="1"/>
</dbReference>
<accession>A0ABU0Z2J4</accession>
<protein>
    <submittedName>
        <fullName evidence="4">Phosphoribosyltransferase family protein</fullName>
    </submittedName>
</protein>
<dbReference type="PANTHER" id="PTHR47505">
    <property type="entry name" value="DNA UTILIZATION PROTEIN YHGH"/>
    <property type="match status" value="1"/>
</dbReference>
<feature type="region of interest" description="Disordered" evidence="2">
    <location>
        <begin position="149"/>
        <end position="184"/>
    </location>
</feature>
<feature type="domain" description="Phosphoribosyltransferase" evidence="3">
    <location>
        <begin position="186"/>
        <end position="235"/>
    </location>
</feature>
<organism evidence="4 5">
    <name type="scientific">Microbacterium psychrotolerans</name>
    <dbReference type="NCBI Taxonomy" id="3068321"/>
    <lineage>
        <taxon>Bacteria</taxon>
        <taxon>Bacillati</taxon>
        <taxon>Actinomycetota</taxon>
        <taxon>Actinomycetes</taxon>
        <taxon>Micrococcales</taxon>
        <taxon>Microbacteriaceae</taxon>
        <taxon>Microbacterium</taxon>
    </lineage>
</organism>
<reference evidence="4 5" key="1">
    <citation type="submission" date="2023-08" db="EMBL/GenBank/DDBJ databases">
        <title>Microbacterium psychrotolerans sp. nov., a psychrotolerant bacterium isolated from soil in Heilongjiang Province, China.</title>
        <authorList>
            <person name="An P."/>
            <person name="Zhao D."/>
            <person name="Xiang H."/>
        </authorList>
    </citation>
    <scope>NUCLEOTIDE SEQUENCE [LARGE SCALE GENOMIC DNA]</scope>
    <source>
        <strain evidence="4 5">QXD-8</strain>
    </source>
</reference>
<dbReference type="InterPro" id="IPR029057">
    <property type="entry name" value="PRTase-like"/>
</dbReference>
<comment type="similarity">
    <text evidence="1">Belongs to the ComF/GntX family.</text>
</comment>
<dbReference type="RefSeq" id="WP_308868497.1">
    <property type="nucleotide sequence ID" value="NZ_JAVFWO010000003.1"/>
</dbReference>
<dbReference type="SUPFAM" id="SSF53271">
    <property type="entry name" value="PRTase-like"/>
    <property type="match status" value="1"/>
</dbReference>
<name>A0ABU0Z2J4_9MICO</name>
<keyword evidence="4" id="KW-0328">Glycosyltransferase</keyword>
<comment type="caution">
    <text evidence="4">The sequence shown here is derived from an EMBL/GenBank/DDBJ whole genome shotgun (WGS) entry which is preliminary data.</text>
</comment>
<dbReference type="EMBL" id="JAVFWO010000003">
    <property type="protein sequence ID" value="MDQ7878799.1"/>
    <property type="molecule type" value="Genomic_DNA"/>
</dbReference>
<dbReference type="Gene3D" id="3.40.50.2020">
    <property type="match status" value="1"/>
</dbReference>
<evidence type="ECO:0000256" key="1">
    <source>
        <dbReference type="ARBA" id="ARBA00008007"/>
    </source>
</evidence>
<feature type="compositionally biased region" description="Basic and acidic residues" evidence="2">
    <location>
        <begin position="149"/>
        <end position="158"/>
    </location>
</feature>
<sequence>MRETATVLREACADALALLLPVWCAGCDEPDIALCERCAVALRPDPRCRIVDAPGGGVEVWSGLAFEGVAARVLRAIKEDGRTRLATALAPALAAALDRAGAAGCVLVPMPTSRAAYRRRGFRMPELLLRRAGRRGRRILRLARRTDDQRGLDRDARRRNVTGSIIASMPAAPAPEAGARRGGSGAVGSAAGLRVVVVDDVVTTGASLAEAVRAMRAAGVEVVAAVTVAATPRRRGTPG</sequence>
<keyword evidence="5" id="KW-1185">Reference proteome</keyword>
<proteinExistence type="inferred from homology"/>
<keyword evidence="4" id="KW-0808">Transferase</keyword>
<dbReference type="GO" id="GO:0016757">
    <property type="term" value="F:glycosyltransferase activity"/>
    <property type="evidence" value="ECO:0007669"/>
    <property type="project" value="UniProtKB-KW"/>
</dbReference>
<dbReference type="InterPro" id="IPR051910">
    <property type="entry name" value="ComF/GntX_DNA_util-trans"/>
</dbReference>
<evidence type="ECO:0000313" key="4">
    <source>
        <dbReference type="EMBL" id="MDQ7878799.1"/>
    </source>
</evidence>
<evidence type="ECO:0000256" key="2">
    <source>
        <dbReference type="SAM" id="MobiDB-lite"/>
    </source>
</evidence>
<feature type="compositionally biased region" description="Low complexity" evidence="2">
    <location>
        <begin position="167"/>
        <end position="177"/>
    </location>
</feature>
<evidence type="ECO:0000313" key="5">
    <source>
        <dbReference type="Proteomes" id="UP001235133"/>
    </source>
</evidence>
<dbReference type="PANTHER" id="PTHR47505:SF1">
    <property type="entry name" value="DNA UTILIZATION PROTEIN YHGH"/>
    <property type="match status" value="1"/>
</dbReference>
<evidence type="ECO:0000259" key="3">
    <source>
        <dbReference type="Pfam" id="PF00156"/>
    </source>
</evidence>
<dbReference type="InterPro" id="IPR000836">
    <property type="entry name" value="PRTase_dom"/>
</dbReference>
<dbReference type="Proteomes" id="UP001235133">
    <property type="component" value="Unassembled WGS sequence"/>
</dbReference>